<dbReference type="InterPro" id="IPR052998">
    <property type="entry name" value="Hetero-Diels-Alderase-like"/>
</dbReference>
<organism evidence="1 2">
    <name type="scientific">Apiospora arundinis</name>
    <dbReference type="NCBI Taxonomy" id="335852"/>
    <lineage>
        <taxon>Eukaryota</taxon>
        <taxon>Fungi</taxon>
        <taxon>Dikarya</taxon>
        <taxon>Ascomycota</taxon>
        <taxon>Pezizomycotina</taxon>
        <taxon>Sordariomycetes</taxon>
        <taxon>Xylariomycetidae</taxon>
        <taxon>Amphisphaeriales</taxon>
        <taxon>Apiosporaceae</taxon>
        <taxon>Apiospora</taxon>
    </lineage>
</organism>
<evidence type="ECO:0008006" key="3">
    <source>
        <dbReference type="Google" id="ProtNLM"/>
    </source>
</evidence>
<evidence type="ECO:0000313" key="2">
    <source>
        <dbReference type="Proteomes" id="UP001390339"/>
    </source>
</evidence>
<dbReference type="EMBL" id="JAPCWZ010000003">
    <property type="protein sequence ID" value="KAK8873658.1"/>
    <property type="molecule type" value="Genomic_DNA"/>
</dbReference>
<dbReference type="InterPro" id="IPR011042">
    <property type="entry name" value="6-blade_b-propeller_TolB-like"/>
</dbReference>
<dbReference type="Proteomes" id="UP001390339">
    <property type="component" value="Unassembled WGS sequence"/>
</dbReference>
<accession>A0ABR2J7B3</accession>
<protein>
    <recommendedName>
        <fullName evidence="3">SMP-30/Gluconolactonase/LRE-like region domain-containing protein</fullName>
    </recommendedName>
</protein>
<dbReference type="PANTHER" id="PTHR42060">
    <property type="entry name" value="NHL REPEAT-CONTAINING PROTEIN-RELATED"/>
    <property type="match status" value="1"/>
</dbReference>
<evidence type="ECO:0000313" key="1">
    <source>
        <dbReference type="EMBL" id="KAK8873658.1"/>
    </source>
</evidence>
<name>A0ABR2J7B3_9PEZI</name>
<reference evidence="1 2" key="1">
    <citation type="journal article" date="2024" name="IMA Fungus">
        <title>Apiospora arundinis, a panoply of carbohydrate-active enzymes and secondary metabolites.</title>
        <authorList>
            <person name="Sorensen T."/>
            <person name="Petersen C."/>
            <person name="Muurmann A.T."/>
            <person name="Christiansen J.V."/>
            <person name="Brundto M.L."/>
            <person name="Overgaard C.K."/>
            <person name="Boysen A.T."/>
            <person name="Wollenberg R.D."/>
            <person name="Larsen T.O."/>
            <person name="Sorensen J.L."/>
            <person name="Nielsen K.L."/>
            <person name="Sondergaard T.E."/>
        </authorList>
    </citation>
    <scope>NUCLEOTIDE SEQUENCE [LARGE SCALE GENOMIC DNA]</scope>
    <source>
        <strain evidence="1 2">AAU 773</strain>
    </source>
</reference>
<keyword evidence="2" id="KW-1185">Reference proteome</keyword>
<dbReference type="PANTHER" id="PTHR42060:SF1">
    <property type="entry name" value="NHL REPEAT-CONTAINING PROTEIN"/>
    <property type="match status" value="1"/>
</dbReference>
<sequence>MAASIPAAQGDSPPLPYREVYQFSDPNTWVENIAVRQNGDLLITTLMPSAQLHLIRDPYSAKPSVSLVHVFDEIPGLLGIAETKPDTFAMAGSNLVGQANASAVFEVDFSAGHAVPSTRLVANITEGLVLNGAAALPGCGRGVVLVADSLLGQVFRVDTRTGHYEASIKVPEMSGGGPQKVGINGVKVHDGYLYFSNSVTLSIYRLKITQDGWAAEGAVVETVATVAGEKFLDDFAIGADGTIWAASNRGNTLYTISPDGNIVPVLGSADSAVVAADTAAAFGRTEQDKHLLYVTTGSGKVVAVDTTRYQK</sequence>
<gene>
    <name evidence="1" type="ORF">PGQ11_004172</name>
</gene>
<dbReference type="SUPFAM" id="SSF63829">
    <property type="entry name" value="Calcium-dependent phosphotriesterase"/>
    <property type="match status" value="1"/>
</dbReference>
<proteinExistence type="predicted"/>
<comment type="caution">
    <text evidence="1">The sequence shown here is derived from an EMBL/GenBank/DDBJ whole genome shotgun (WGS) entry which is preliminary data.</text>
</comment>
<dbReference type="Gene3D" id="2.120.10.30">
    <property type="entry name" value="TolB, C-terminal domain"/>
    <property type="match status" value="1"/>
</dbReference>